<dbReference type="VEuPathDB" id="FungiDB:Z520_11726"/>
<organism evidence="2 3">
    <name type="scientific">Fonsecaea multimorphosa CBS 102226</name>
    <dbReference type="NCBI Taxonomy" id="1442371"/>
    <lineage>
        <taxon>Eukaryota</taxon>
        <taxon>Fungi</taxon>
        <taxon>Dikarya</taxon>
        <taxon>Ascomycota</taxon>
        <taxon>Pezizomycotina</taxon>
        <taxon>Eurotiomycetes</taxon>
        <taxon>Chaetothyriomycetidae</taxon>
        <taxon>Chaetothyriales</taxon>
        <taxon>Herpotrichiellaceae</taxon>
        <taxon>Fonsecaea</taxon>
    </lineage>
</organism>
<dbReference type="EMBL" id="KN848103">
    <property type="protein sequence ID" value="KIX92550.1"/>
    <property type="molecule type" value="Genomic_DNA"/>
</dbReference>
<gene>
    <name evidence="2" type="ORF">Z520_11726</name>
</gene>
<evidence type="ECO:0000313" key="3">
    <source>
        <dbReference type="Proteomes" id="UP000053411"/>
    </source>
</evidence>
<proteinExistence type="predicted"/>
<feature type="region of interest" description="Disordered" evidence="1">
    <location>
        <begin position="1"/>
        <end position="26"/>
    </location>
</feature>
<accession>A0A0D2GSU9</accession>
<dbReference type="GeneID" id="27717472"/>
<sequence length="485" mass="53900">MPKLKEGRADTRRDPRRLNGSLAAPLYLSDPSLPSSDYDLSKVLDVQDITENPFCPVHKGTLTTRGPSGDIHGKRDDYETAQWGRPTGVVFQGQMLSLFKREDPGSMHLRLEKVRGHESDSNLDCGGSHGDSEERGDDDYRIGQEEEEGMQDDRREIGDGPGADRELNGGLSLSQETGDIAKESSASHCTSSHKNTNNLQSDTIYSPSPHDSDDNIIFRSMRGPKPDMMEGDVKGRGGSAEDVGVKDDSTNDENIASCEKMMPRKLLSGRPLHGGVALKDGNPTSEKLSQEEAEMKQRLLRLAHYDGMMEDEKFAYNAKWPECTQRLSQPQACEVIKIFDKEAEVGGCLLADVIGTGKTRISIAKIEGKKHFTTQLLHWRDHKESVWSIPSPGSVIQFGIRSTSCAFVPEAPPTRERLPVFGILAITTPSKALGQWESTYGDMIESSRSDFYVQHESSTQRLRDIQRICGKYKQRQKQMPKAAQF</sequence>
<feature type="compositionally biased region" description="Polar residues" evidence="1">
    <location>
        <begin position="184"/>
        <end position="206"/>
    </location>
</feature>
<evidence type="ECO:0000256" key="1">
    <source>
        <dbReference type="SAM" id="MobiDB-lite"/>
    </source>
</evidence>
<keyword evidence="3" id="KW-1185">Reference proteome</keyword>
<feature type="compositionally biased region" description="Basic and acidic residues" evidence="1">
    <location>
        <begin position="130"/>
        <end position="144"/>
    </location>
</feature>
<reference evidence="2 3" key="1">
    <citation type="submission" date="2015-01" db="EMBL/GenBank/DDBJ databases">
        <title>The Genome Sequence of Fonsecaea multimorphosa CBS 102226.</title>
        <authorList>
            <consortium name="The Broad Institute Genomics Platform"/>
            <person name="Cuomo C."/>
            <person name="de Hoog S."/>
            <person name="Gorbushina A."/>
            <person name="Stielow B."/>
            <person name="Teixiera M."/>
            <person name="Abouelleil A."/>
            <person name="Chapman S.B."/>
            <person name="Priest M."/>
            <person name="Young S.K."/>
            <person name="Wortman J."/>
            <person name="Nusbaum C."/>
            <person name="Birren B."/>
        </authorList>
    </citation>
    <scope>NUCLEOTIDE SEQUENCE [LARGE SCALE GENOMIC DNA]</scope>
    <source>
        <strain evidence="2 3">CBS 102226</strain>
    </source>
</reference>
<feature type="compositionally biased region" description="Basic and acidic residues" evidence="1">
    <location>
        <begin position="224"/>
        <end position="235"/>
    </location>
</feature>
<protein>
    <submittedName>
        <fullName evidence="2">Uncharacterized protein</fullName>
    </submittedName>
</protein>
<feature type="compositionally biased region" description="Basic and acidic residues" evidence="1">
    <location>
        <begin position="1"/>
        <end position="17"/>
    </location>
</feature>
<dbReference type="RefSeq" id="XP_016626673.1">
    <property type="nucleotide sequence ID" value="XM_016782214.1"/>
</dbReference>
<dbReference type="Proteomes" id="UP000053411">
    <property type="component" value="Unassembled WGS sequence"/>
</dbReference>
<feature type="compositionally biased region" description="Basic and acidic residues" evidence="1">
    <location>
        <begin position="151"/>
        <end position="167"/>
    </location>
</feature>
<feature type="region of interest" description="Disordered" evidence="1">
    <location>
        <begin position="269"/>
        <end position="288"/>
    </location>
</feature>
<feature type="region of interest" description="Disordered" evidence="1">
    <location>
        <begin position="115"/>
        <end position="251"/>
    </location>
</feature>
<dbReference type="AlphaFoldDB" id="A0A0D2GSU9"/>
<name>A0A0D2GSU9_9EURO</name>
<evidence type="ECO:0000313" key="2">
    <source>
        <dbReference type="EMBL" id="KIX92550.1"/>
    </source>
</evidence>